<dbReference type="InterPro" id="IPR004043">
    <property type="entry name" value="LCCL"/>
</dbReference>
<dbReference type="SUPFAM" id="SSF69848">
    <property type="entry name" value="LCCL domain"/>
    <property type="match status" value="1"/>
</dbReference>
<evidence type="ECO:0000259" key="2">
    <source>
        <dbReference type="PROSITE" id="PS50820"/>
    </source>
</evidence>
<name>A0A9E9C974_9CYAN</name>
<dbReference type="PANTHER" id="PTHR31331">
    <property type="entry name" value="LCCL DOMAIN PROTEIN (AFU_ORTHOLOGUE AFUA_5G08630)"/>
    <property type="match status" value="1"/>
</dbReference>
<dbReference type="InterPro" id="IPR036609">
    <property type="entry name" value="LCCL_sf"/>
</dbReference>
<feature type="compositionally biased region" description="Polar residues" evidence="1">
    <location>
        <begin position="42"/>
        <end position="63"/>
    </location>
</feature>
<reference evidence="3" key="1">
    <citation type="submission" date="2022-12" db="EMBL/GenBank/DDBJ databases">
        <title>Polyphasic identification of a Novel Hot-Spring Cyanobacterium Ocullathermofonsia sinensis gen nov. sp. nov. and Genomic Insights on its Adaptations to the Thermal Habitat.</title>
        <authorList>
            <person name="Daroch M."/>
            <person name="Tang J."/>
            <person name="Jiang Y."/>
        </authorList>
    </citation>
    <scope>NUCLEOTIDE SEQUENCE</scope>
    <source>
        <strain evidence="3">PKUAC-SCTA174</strain>
    </source>
</reference>
<gene>
    <name evidence="3" type="ORF">OXH18_04000</name>
</gene>
<dbReference type="RefSeq" id="WP_268611129.1">
    <property type="nucleotide sequence ID" value="NZ_CP113797.1"/>
</dbReference>
<dbReference type="SMART" id="SM00603">
    <property type="entry name" value="LCCL"/>
    <property type="match status" value="1"/>
</dbReference>
<dbReference type="Proteomes" id="UP001163152">
    <property type="component" value="Chromosome"/>
</dbReference>
<feature type="domain" description="LCCL" evidence="2">
    <location>
        <begin position="127"/>
        <end position="189"/>
    </location>
</feature>
<dbReference type="Pfam" id="PF03815">
    <property type="entry name" value="LCCL"/>
    <property type="match status" value="1"/>
</dbReference>
<accession>A0A9E9C974</accession>
<dbReference type="AlphaFoldDB" id="A0A9E9C974"/>
<organism evidence="3 4">
    <name type="scientific">Thermocoleostomius sinensis A174</name>
    <dbReference type="NCBI Taxonomy" id="2016057"/>
    <lineage>
        <taxon>Bacteria</taxon>
        <taxon>Bacillati</taxon>
        <taxon>Cyanobacteriota</taxon>
        <taxon>Cyanophyceae</taxon>
        <taxon>Oculatellales</taxon>
        <taxon>Oculatellaceae</taxon>
        <taxon>Thermocoleostomius</taxon>
    </lineage>
</organism>
<evidence type="ECO:0000313" key="4">
    <source>
        <dbReference type="Proteomes" id="UP001163152"/>
    </source>
</evidence>
<protein>
    <submittedName>
        <fullName evidence="3">LCCL domain-containing protein</fullName>
    </submittedName>
</protein>
<keyword evidence="4" id="KW-1185">Reference proteome</keyword>
<dbReference type="PROSITE" id="PS50820">
    <property type="entry name" value="LCCL"/>
    <property type="match status" value="1"/>
</dbReference>
<dbReference type="KEGG" id="tsin:OXH18_04000"/>
<feature type="region of interest" description="Disordered" evidence="1">
    <location>
        <begin position="42"/>
        <end position="90"/>
    </location>
</feature>
<sequence>MKKDLAGWAAIIAAIAAVMTAIGAPVLFPDLVKRIFPESPTESALQTSQDNTPSASGPSSVDTSPLPHADSVPTSPSSTSPSMPAPVDTDIPLIRWSDTINGKLGLRGSIGQQFTFQCPPSRDPINRLYGTDIYTGHSSVCEAAVHAGVITQAEGGNVTIEVHGEQQAFTASQRSGVVSKGHGRYSSSFTIIR</sequence>
<dbReference type="InterPro" id="IPR051957">
    <property type="entry name" value="CRISP-LCCL_domain"/>
</dbReference>
<evidence type="ECO:0000313" key="3">
    <source>
        <dbReference type="EMBL" id="WAL61173.1"/>
    </source>
</evidence>
<proteinExistence type="predicted"/>
<evidence type="ECO:0000256" key="1">
    <source>
        <dbReference type="SAM" id="MobiDB-lite"/>
    </source>
</evidence>
<dbReference type="Gene3D" id="2.170.130.20">
    <property type="entry name" value="LCCL-like domain"/>
    <property type="match status" value="1"/>
</dbReference>
<feature type="compositionally biased region" description="Low complexity" evidence="1">
    <location>
        <begin position="71"/>
        <end position="87"/>
    </location>
</feature>
<dbReference type="EMBL" id="CP113797">
    <property type="protein sequence ID" value="WAL61173.1"/>
    <property type="molecule type" value="Genomic_DNA"/>
</dbReference>
<dbReference type="PANTHER" id="PTHR31331:SF1">
    <property type="entry name" value="CYSTEINE RICH SECRETORY PROTEIN LCCL DOMAIN CONTAINING 2"/>
    <property type="match status" value="1"/>
</dbReference>